<dbReference type="NCBIfam" id="TIGR01549">
    <property type="entry name" value="HAD-SF-IA-v1"/>
    <property type="match status" value="1"/>
</dbReference>
<name>A0A8H3EYV1_9LECA</name>
<comment type="caution">
    <text evidence="1">The sequence shown here is derived from an EMBL/GenBank/DDBJ whole genome shotgun (WGS) entry which is preliminary data.</text>
</comment>
<dbReference type="AlphaFoldDB" id="A0A8H3EYV1"/>
<dbReference type="Pfam" id="PF00702">
    <property type="entry name" value="Hydrolase"/>
    <property type="match status" value="1"/>
</dbReference>
<dbReference type="InterPro" id="IPR044924">
    <property type="entry name" value="HAD-SF_hydro_IA_REG-2-like_cap"/>
</dbReference>
<gene>
    <name evidence="1" type="ORF">ALECFALPRED_009903</name>
</gene>
<accession>A0A8H3EYV1</accession>
<organism evidence="1 2">
    <name type="scientific">Alectoria fallacina</name>
    <dbReference type="NCBI Taxonomy" id="1903189"/>
    <lineage>
        <taxon>Eukaryota</taxon>
        <taxon>Fungi</taxon>
        <taxon>Dikarya</taxon>
        <taxon>Ascomycota</taxon>
        <taxon>Pezizomycotina</taxon>
        <taxon>Lecanoromycetes</taxon>
        <taxon>OSLEUM clade</taxon>
        <taxon>Lecanoromycetidae</taxon>
        <taxon>Lecanorales</taxon>
        <taxon>Lecanorineae</taxon>
        <taxon>Parmeliaceae</taxon>
        <taxon>Alectoria</taxon>
    </lineage>
</organism>
<keyword evidence="2" id="KW-1185">Reference proteome</keyword>
<dbReference type="GO" id="GO:0016791">
    <property type="term" value="F:phosphatase activity"/>
    <property type="evidence" value="ECO:0007669"/>
    <property type="project" value="UniProtKB-ARBA"/>
</dbReference>
<protein>
    <recommendedName>
        <fullName evidence="3">Haloacid dehalogenase-like hydrolase domain-containing protein 3</fullName>
    </recommendedName>
</protein>
<evidence type="ECO:0000313" key="2">
    <source>
        <dbReference type="Proteomes" id="UP000664203"/>
    </source>
</evidence>
<dbReference type="Gene3D" id="1.10.150.720">
    <property type="entry name" value="Haloacid dehalogenase-like hydrolase"/>
    <property type="match status" value="1"/>
</dbReference>
<dbReference type="PANTHER" id="PTHR46191:SF2">
    <property type="entry name" value="HALOACID DEHALOGENASE-LIKE HYDROLASE DOMAIN-CONTAINING PROTEIN 3"/>
    <property type="match status" value="1"/>
</dbReference>
<dbReference type="Proteomes" id="UP000664203">
    <property type="component" value="Unassembled WGS sequence"/>
</dbReference>
<reference evidence="1" key="1">
    <citation type="submission" date="2021-03" db="EMBL/GenBank/DDBJ databases">
        <authorList>
            <person name="Tagirdzhanova G."/>
        </authorList>
    </citation>
    <scope>NUCLEOTIDE SEQUENCE</scope>
</reference>
<evidence type="ECO:0008006" key="3">
    <source>
        <dbReference type="Google" id="ProtNLM"/>
    </source>
</evidence>
<dbReference type="EMBL" id="CAJPDR010000079">
    <property type="protein sequence ID" value="CAF9915019.1"/>
    <property type="molecule type" value="Genomic_DNA"/>
</dbReference>
<dbReference type="OrthoDB" id="444127at2759"/>
<proteinExistence type="predicted"/>
<dbReference type="GO" id="GO:0005634">
    <property type="term" value="C:nucleus"/>
    <property type="evidence" value="ECO:0007669"/>
    <property type="project" value="TreeGrafter"/>
</dbReference>
<dbReference type="InterPro" id="IPR006439">
    <property type="entry name" value="HAD-SF_hydro_IA"/>
</dbReference>
<dbReference type="InterPro" id="IPR036412">
    <property type="entry name" value="HAD-like_sf"/>
</dbReference>
<dbReference type="SUPFAM" id="SSF56784">
    <property type="entry name" value="HAD-like"/>
    <property type="match status" value="1"/>
</dbReference>
<dbReference type="InterPro" id="IPR051828">
    <property type="entry name" value="HAD-like_hydrolase_domain"/>
</dbReference>
<dbReference type="Gene3D" id="3.40.50.1000">
    <property type="entry name" value="HAD superfamily/HAD-like"/>
    <property type="match status" value="1"/>
</dbReference>
<sequence length="268" mass="30138">MIKCPKHKRLMLTFDAFGTLFTLREAVGKQYAEVARRHGLSGFTDDQITSNFRQAFKSEGDRLPNYGKTLGMKPSQWWANIIDATFHPFSSEKGLPENLVPDLLARFSSAAGYTLYSDVLPFFKSLRQIKAASNGESAWSEPIVGIITNSDDRVPSILSNFGLQVGLRRHGNEFQASVQAEDDINFVTMSYDVGFEKPGSEIFDAAKQMVPGQDRFLHVGDDLQKDYYAARRAGWEGFLLDRDAKQNQEIVGPLPCLRNLQELISYIK</sequence>
<dbReference type="InterPro" id="IPR023214">
    <property type="entry name" value="HAD_sf"/>
</dbReference>
<dbReference type="PANTHER" id="PTHR46191">
    <property type="match status" value="1"/>
</dbReference>
<evidence type="ECO:0000313" key="1">
    <source>
        <dbReference type="EMBL" id="CAF9915019.1"/>
    </source>
</evidence>